<dbReference type="EMBL" id="CM051400">
    <property type="protein sequence ID" value="KAJ4714733.1"/>
    <property type="molecule type" value="Genomic_DNA"/>
</dbReference>
<dbReference type="Proteomes" id="UP001164539">
    <property type="component" value="Chromosome 7"/>
</dbReference>
<sequence length="1258" mass="140056">MEKRLRSSLHSSAEDFLNSATKLSFKSSKQTLKTLIHSVTTSSNLISTLPLSLYNSISNAIQSLQNQTTPDPANSPPPKRLRRSSRTAKSTSSDDNGNGNDSSAPDKKKNILEDLNIYSHVALLCITHPKKVFSSSNLLPAVQLLHDNLIIFESDSVLSSEIVGLCESWWKNDLAGKEMLISQFLPLMVSRSLTLKKKVDVHRVYSLRDAFSLFDFDDDSIEDLKLLLIRCVISPLYLKTEDGRKFLAFVFGLSRQMLKEALAMIKSQIPFGRKSMLEAYGDVLFRAWKDGEDGFREESEGGFLQVLVEGAIYASSMGFAASIRRVLGGFINQRTTHGVEKMLFKLAEPVMFRSLQAANSNVRVNALHLLLDLFPLEDPAFTKEVKDTLLDKQFFLLEKLLMDDCPDVRVVAVEGCCRILHLFWEIIPSSTITKIITKIFDDISLDVCNEIRLSTVNGIIYLLGNPLSHEVLKVLLPRLGRLMQDNILSVRLAMADLLLLLRDIRTFQFNKVVGLDVLLSTLANDHSQVAQKLTKLLLPSYFPLRVNAEEACNRFVALMKRSPVAGARFCEFAASEGAPLKSLMELVTVLISLVLSHDKLNADQSEGFLRAVAYLCKSITSGPCYKNTLNELFTSAKVKCLFAAASTGCAQSSVFDIVSTISPDNVIGLLEECMAVVSKCEGLSEDEERQAKVKSAHKLLLSSYAFDDMLEALLTLLQKAAYRCHVKFGTEIPKHSVSSAKRKKSKSSLKISGKWKYASGRKSSSFKEDYLIAVGIAWQVKDLLKSEDSRKAILGSQSLEQLFLALKVISEFSILQCMCCEYVDAYPVLAYTALALQMTLQNISMSSANGSGFKKNNRTESSRSIPETVVDQAIDHLLNCTDKLFGADDFVNSSKLSSETKHKKGKIAQSRGPKLRERQLEASISSDSGSGISQKITSNNVNILTAVLKFVVDSTAIGFVSNFRGRCVMFTSAYVQYIISALGKQSKDKLQIKHDDLKEIFLSLKSSFSYASKLINLVLIDSSEVSPPHKEAFDLVNDLINLICSVELFMGSGYAARLIVVAKSWLPDLILALGSGCIFNQGQEKVMHSTACDFIKLHFPSWLLILAKIEFDEIGRVSSEEEDDRISKSEEFPEFKRFMEMIVSSLKGNPGILDAVGVILLTGSIVGLERKDFGLVLGLLHFVCVKLVGIDDREWNGLDMMLVCLPDIYPPIEKEIEELTQEDESQKLHSARVLLEPVWMYHVYETQRFSMMEEETES</sequence>
<keyword evidence="2" id="KW-1185">Reference proteome</keyword>
<protein>
    <submittedName>
        <fullName evidence="1">Condensin-2 complex subunit G2</fullName>
    </submittedName>
</protein>
<proteinExistence type="predicted"/>
<accession>A0ACC1XUD3</accession>
<comment type="caution">
    <text evidence="1">The sequence shown here is derived from an EMBL/GenBank/DDBJ whole genome shotgun (WGS) entry which is preliminary data.</text>
</comment>
<organism evidence="1 2">
    <name type="scientific">Melia azedarach</name>
    <name type="common">Chinaberry tree</name>
    <dbReference type="NCBI Taxonomy" id="155640"/>
    <lineage>
        <taxon>Eukaryota</taxon>
        <taxon>Viridiplantae</taxon>
        <taxon>Streptophyta</taxon>
        <taxon>Embryophyta</taxon>
        <taxon>Tracheophyta</taxon>
        <taxon>Spermatophyta</taxon>
        <taxon>Magnoliopsida</taxon>
        <taxon>eudicotyledons</taxon>
        <taxon>Gunneridae</taxon>
        <taxon>Pentapetalae</taxon>
        <taxon>rosids</taxon>
        <taxon>malvids</taxon>
        <taxon>Sapindales</taxon>
        <taxon>Meliaceae</taxon>
        <taxon>Melia</taxon>
    </lineage>
</organism>
<name>A0ACC1XUD3_MELAZ</name>
<reference evidence="1 2" key="1">
    <citation type="journal article" date="2023" name="Science">
        <title>Complex scaffold remodeling in plant triterpene biosynthesis.</title>
        <authorList>
            <person name="De La Pena R."/>
            <person name="Hodgson H."/>
            <person name="Liu J.C."/>
            <person name="Stephenson M.J."/>
            <person name="Martin A.C."/>
            <person name="Owen C."/>
            <person name="Harkess A."/>
            <person name="Leebens-Mack J."/>
            <person name="Jimenez L.E."/>
            <person name="Osbourn A."/>
            <person name="Sattely E.S."/>
        </authorList>
    </citation>
    <scope>NUCLEOTIDE SEQUENCE [LARGE SCALE GENOMIC DNA]</scope>
    <source>
        <strain evidence="2">cv. JPN11</strain>
        <tissue evidence="1">Leaf</tissue>
    </source>
</reference>
<gene>
    <name evidence="1" type="ORF">OWV82_013175</name>
</gene>
<evidence type="ECO:0000313" key="1">
    <source>
        <dbReference type="EMBL" id="KAJ4714733.1"/>
    </source>
</evidence>
<evidence type="ECO:0000313" key="2">
    <source>
        <dbReference type="Proteomes" id="UP001164539"/>
    </source>
</evidence>